<dbReference type="OrthoDB" id="9806920at2759"/>
<gene>
    <name evidence="1" type="ORF">PXEA_LOCUS34479</name>
</gene>
<comment type="caution">
    <text evidence="1">The sequence shown here is derived from an EMBL/GenBank/DDBJ whole genome shotgun (WGS) entry which is preliminary data.</text>
</comment>
<organism evidence="1 2">
    <name type="scientific">Protopolystoma xenopodis</name>
    <dbReference type="NCBI Taxonomy" id="117903"/>
    <lineage>
        <taxon>Eukaryota</taxon>
        <taxon>Metazoa</taxon>
        <taxon>Spiralia</taxon>
        <taxon>Lophotrochozoa</taxon>
        <taxon>Platyhelminthes</taxon>
        <taxon>Monogenea</taxon>
        <taxon>Polyopisthocotylea</taxon>
        <taxon>Polystomatidea</taxon>
        <taxon>Polystomatidae</taxon>
        <taxon>Protopolystoma</taxon>
    </lineage>
</organism>
<dbReference type="SUPFAM" id="SSF101447">
    <property type="entry name" value="Formin homology 2 domain (FH2 domain)"/>
    <property type="match status" value="1"/>
</dbReference>
<evidence type="ECO:0000313" key="1">
    <source>
        <dbReference type="EMBL" id="VEL41039.1"/>
    </source>
</evidence>
<proteinExistence type="predicted"/>
<dbReference type="GO" id="GO:0005737">
    <property type="term" value="C:cytoplasm"/>
    <property type="evidence" value="ECO:0007669"/>
    <property type="project" value="TreeGrafter"/>
</dbReference>
<dbReference type="GO" id="GO:0030866">
    <property type="term" value="P:cortical actin cytoskeleton organization"/>
    <property type="evidence" value="ECO:0007669"/>
    <property type="project" value="TreeGrafter"/>
</dbReference>
<protein>
    <submittedName>
        <fullName evidence="1">Uncharacterized protein</fullName>
    </submittedName>
</protein>
<dbReference type="PANTHER" id="PTHR45920:SF4">
    <property type="entry name" value="FORMIN HOMOLOGY 2 DOMAIN CONTAINING, ISOFORM I"/>
    <property type="match status" value="1"/>
</dbReference>
<sequence>MHLPLPPAHPFFSSFSSSSSGLYQIGLTACFVSLKKNEMGPKKIEVLDMKRSNAINIGMKVLPPLNTISTALIKMESSMINREGIEVSSQAAC</sequence>
<keyword evidence="2" id="KW-1185">Reference proteome</keyword>
<dbReference type="EMBL" id="CAAALY010267588">
    <property type="protein sequence ID" value="VEL41039.1"/>
    <property type="molecule type" value="Genomic_DNA"/>
</dbReference>
<reference evidence="1" key="1">
    <citation type="submission" date="2018-11" db="EMBL/GenBank/DDBJ databases">
        <authorList>
            <consortium name="Pathogen Informatics"/>
        </authorList>
    </citation>
    <scope>NUCLEOTIDE SEQUENCE</scope>
</reference>
<dbReference type="Gene3D" id="1.20.58.630">
    <property type="match status" value="1"/>
</dbReference>
<dbReference type="AlphaFoldDB" id="A0A3S5FGY1"/>
<dbReference type="Proteomes" id="UP000784294">
    <property type="component" value="Unassembled WGS sequence"/>
</dbReference>
<dbReference type="PANTHER" id="PTHR45920">
    <property type="entry name" value="FORMIN HOMOLOGY 2 DOMAIN CONTAINING, ISOFORM I"/>
    <property type="match status" value="1"/>
</dbReference>
<accession>A0A3S5FGY1</accession>
<dbReference type="GO" id="GO:0051015">
    <property type="term" value="F:actin filament binding"/>
    <property type="evidence" value="ECO:0007669"/>
    <property type="project" value="TreeGrafter"/>
</dbReference>
<name>A0A3S5FGY1_9PLAT</name>
<dbReference type="GO" id="GO:0005856">
    <property type="term" value="C:cytoskeleton"/>
    <property type="evidence" value="ECO:0007669"/>
    <property type="project" value="TreeGrafter"/>
</dbReference>
<evidence type="ECO:0000313" key="2">
    <source>
        <dbReference type="Proteomes" id="UP000784294"/>
    </source>
</evidence>